<organism evidence="1 2">
    <name type="scientific">Aestuariispira insulae</name>
    <dbReference type="NCBI Taxonomy" id="1461337"/>
    <lineage>
        <taxon>Bacteria</taxon>
        <taxon>Pseudomonadati</taxon>
        <taxon>Pseudomonadota</taxon>
        <taxon>Alphaproteobacteria</taxon>
        <taxon>Rhodospirillales</taxon>
        <taxon>Kiloniellaceae</taxon>
        <taxon>Aestuariispira</taxon>
    </lineage>
</organism>
<keyword evidence="2" id="KW-1185">Reference proteome</keyword>
<reference evidence="1 2" key="1">
    <citation type="submission" date="2018-07" db="EMBL/GenBank/DDBJ databases">
        <title>Genomic Encyclopedia of Type Strains, Phase III (KMG-III): the genomes of soil and plant-associated and newly described type strains.</title>
        <authorList>
            <person name="Whitman W."/>
        </authorList>
    </citation>
    <scope>NUCLEOTIDE SEQUENCE [LARGE SCALE GENOMIC DNA]</scope>
    <source>
        <strain evidence="1 2">CECT 8488</strain>
    </source>
</reference>
<dbReference type="OrthoDB" id="6193186at2"/>
<evidence type="ECO:0000313" key="1">
    <source>
        <dbReference type="EMBL" id="RED51054.1"/>
    </source>
</evidence>
<evidence type="ECO:0000313" key="2">
    <source>
        <dbReference type="Proteomes" id="UP000256845"/>
    </source>
</evidence>
<dbReference type="SUPFAM" id="SSF53850">
    <property type="entry name" value="Periplasmic binding protein-like II"/>
    <property type="match status" value="1"/>
</dbReference>
<sequence length="243" mass="28657">MLFSFFPLPSLGQGKITFCYESIAQPPYYFGEGAEVPRRNPGLYISLVKIIAESEGIDISFRRMPWIQCLRWFRRGDIDALLSSPYLKQRERFGVYPGGSGDPDERYRISRKSYYEYTIFPNSSRIGKHYYTRRNILISVIRGYGIENALRKKGIDRFVFVDAPRDGLQLLESRQIGSFINLELPTDSQVDILNLRNLRKSNLPVWTRNDYVVFNRVFYKKNRELADRFWSEIFHQKKFFGLD</sequence>
<name>A0A3D9HNJ1_9PROT</name>
<dbReference type="Gene3D" id="3.40.190.10">
    <property type="entry name" value="Periplasmic binding protein-like II"/>
    <property type="match status" value="1"/>
</dbReference>
<accession>A0A3D9HNJ1</accession>
<comment type="caution">
    <text evidence="1">The sequence shown here is derived from an EMBL/GenBank/DDBJ whole genome shotgun (WGS) entry which is preliminary data.</text>
</comment>
<dbReference type="AlphaFoldDB" id="A0A3D9HNJ1"/>
<dbReference type="RefSeq" id="WP_115936834.1">
    <property type="nucleotide sequence ID" value="NZ_QRDW01000004.1"/>
</dbReference>
<protein>
    <submittedName>
        <fullName evidence="1">Amino acid ABC transporter substrate-binding protein (PAAT family)</fullName>
    </submittedName>
</protein>
<dbReference type="EMBL" id="QRDW01000004">
    <property type="protein sequence ID" value="RED51054.1"/>
    <property type="molecule type" value="Genomic_DNA"/>
</dbReference>
<gene>
    <name evidence="1" type="ORF">DFP90_104332</name>
</gene>
<dbReference type="Proteomes" id="UP000256845">
    <property type="component" value="Unassembled WGS sequence"/>
</dbReference>
<proteinExistence type="predicted"/>